<evidence type="ECO:0000256" key="6">
    <source>
        <dbReference type="RuleBase" id="RU366058"/>
    </source>
</evidence>
<dbReference type="InterPro" id="IPR015414">
    <property type="entry name" value="TMEM64"/>
</dbReference>
<dbReference type="PANTHER" id="PTHR12677">
    <property type="entry name" value="GOLGI APPARATUS MEMBRANE PROTEIN TVP38-RELATED"/>
    <property type="match status" value="1"/>
</dbReference>
<evidence type="ECO:0000313" key="8">
    <source>
        <dbReference type="EMBL" id="MFA0790592.1"/>
    </source>
</evidence>
<accession>A0ABV4NM12</accession>
<dbReference type="PANTHER" id="PTHR12677:SF59">
    <property type="entry name" value="GOLGI APPARATUS MEMBRANE PROTEIN TVP38-RELATED"/>
    <property type="match status" value="1"/>
</dbReference>
<evidence type="ECO:0000313" key="9">
    <source>
        <dbReference type="Proteomes" id="UP001569414"/>
    </source>
</evidence>
<evidence type="ECO:0000256" key="3">
    <source>
        <dbReference type="ARBA" id="ARBA00022692"/>
    </source>
</evidence>
<evidence type="ECO:0000259" key="7">
    <source>
        <dbReference type="Pfam" id="PF09335"/>
    </source>
</evidence>
<name>A0ABV4NM12_9GAMM</name>
<comment type="similarity">
    <text evidence="6">Belongs to the TVP38/TMEM64 family.</text>
</comment>
<keyword evidence="5 6" id="KW-0472">Membrane</keyword>
<feature type="transmembrane region" description="Helical" evidence="6">
    <location>
        <begin position="162"/>
        <end position="179"/>
    </location>
</feature>
<keyword evidence="2 6" id="KW-1003">Cell membrane</keyword>
<protein>
    <recommendedName>
        <fullName evidence="6">TVP38/TMEM64 family membrane protein</fullName>
    </recommendedName>
</protein>
<comment type="subcellular location">
    <subcellularLocation>
        <location evidence="1 6">Cell membrane</location>
        <topology evidence="1 6">Multi-pass membrane protein</topology>
    </subcellularLocation>
</comment>
<dbReference type="InterPro" id="IPR032816">
    <property type="entry name" value="VTT_dom"/>
</dbReference>
<dbReference type="Proteomes" id="UP001569414">
    <property type="component" value="Unassembled WGS sequence"/>
</dbReference>
<feature type="transmembrane region" description="Helical" evidence="6">
    <location>
        <begin position="44"/>
        <end position="66"/>
    </location>
</feature>
<dbReference type="RefSeq" id="WP_371843288.1">
    <property type="nucleotide sequence ID" value="NZ_JBGMEL010000007.1"/>
</dbReference>
<reference evidence="8 9" key="1">
    <citation type="submission" date="2024-08" db="EMBL/GenBank/DDBJ databases">
        <authorList>
            <person name="Ishaq N."/>
        </authorList>
    </citation>
    <scope>NUCLEOTIDE SEQUENCE [LARGE SCALE GENOMIC DNA]</scope>
    <source>
        <strain evidence="8 9">JCM 30400</strain>
    </source>
</reference>
<comment type="caution">
    <text evidence="8">The sequence shown here is derived from an EMBL/GenBank/DDBJ whole genome shotgun (WGS) entry which is preliminary data.</text>
</comment>
<dbReference type="Pfam" id="PF09335">
    <property type="entry name" value="VTT_dom"/>
    <property type="match status" value="1"/>
</dbReference>
<feature type="transmembrane region" description="Helical" evidence="6">
    <location>
        <begin position="199"/>
        <end position="217"/>
    </location>
</feature>
<organism evidence="8 9">
    <name type="scientific">Microbulbifer echini</name>
    <dbReference type="NCBI Taxonomy" id="1529067"/>
    <lineage>
        <taxon>Bacteria</taxon>
        <taxon>Pseudomonadati</taxon>
        <taxon>Pseudomonadota</taxon>
        <taxon>Gammaproteobacteria</taxon>
        <taxon>Cellvibrionales</taxon>
        <taxon>Microbulbiferaceae</taxon>
        <taxon>Microbulbifer</taxon>
    </lineage>
</organism>
<evidence type="ECO:0000256" key="4">
    <source>
        <dbReference type="ARBA" id="ARBA00022989"/>
    </source>
</evidence>
<feature type="domain" description="VTT" evidence="7">
    <location>
        <begin position="70"/>
        <end position="183"/>
    </location>
</feature>
<dbReference type="EMBL" id="JBGMEL010000007">
    <property type="protein sequence ID" value="MFA0790592.1"/>
    <property type="molecule type" value="Genomic_DNA"/>
</dbReference>
<keyword evidence="9" id="KW-1185">Reference proteome</keyword>
<feature type="transmembrane region" description="Helical" evidence="6">
    <location>
        <begin position="78"/>
        <end position="108"/>
    </location>
</feature>
<evidence type="ECO:0000256" key="5">
    <source>
        <dbReference type="ARBA" id="ARBA00023136"/>
    </source>
</evidence>
<sequence length="227" mass="25563">MGKRILLLLVILALVFAFYAFDLNQWLSLDKLKGGGEQFQQWQSTFPVLLGVLFFIFYILVTGLSLPGAAILTIAAGAIFGLLWGTLIVSFASSVGATIAFLMARYLFRDYVQERFSTRLKVVNDGVEREGAFYLFALRLVPIFPFFLINILMGLTHLKTWTFYWVSQIGMLAATIVYVNAGTQLVRIENLKDIASPELLLSFALLGIFPLLAKYFINWLKRRRAAG</sequence>
<proteinExistence type="inferred from homology"/>
<evidence type="ECO:0000256" key="2">
    <source>
        <dbReference type="ARBA" id="ARBA00022475"/>
    </source>
</evidence>
<evidence type="ECO:0000256" key="1">
    <source>
        <dbReference type="ARBA" id="ARBA00004651"/>
    </source>
</evidence>
<feature type="transmembrane region" description="Helical" evidence="6">
    <location>
        <begin position="132"/>
        <end position="155"/>
    </location>
</feature>
<gene>
    <name evidence="8" type="ORF">ACCI51_08525</name>
</gene>
<keyword evidence="3 6" id="KW-0812">Transmembrane</keyword>
<keyword evidence="4 6" id="KW-1133">Transmembrane helix</keyword>